<dbReference type="AlphaFoldDB" id="A0A672IFV8"/>
<evidence type="ECO:0000313" key="2">
    <source>
        <dbReference type="Ensembl" id="ENSSFAP00005040596.1"/>
    </source>
</evidence>
<evidence type="ECO:0000256" key="1">
    <source>
        <dbReference type="ARBA" id="ARBA00010326"/>
    </source>
</evidence>
<dbReference type="Proteomes" id="UP000472267">
    <property type="component" value="Chromosome 14"/>
</dbReference>
<keyword evidence="3" id="KW-1185">Reference proteome</keyword>
<accession>A0A672IFV8</accession>
<dbReference type="InterPro" id="IPR006804">
    <property type="entry name" value="BCL7"/>
</dbReference>
<reference evidence="2" key="1">
    <citation type="submission" date="2019-06" db="EMBL/GenBank/DDBJ databases">
        <authorList>
            <consortium name="Wellcome Sanger Institute Data Sharing"/>
        </authorList>
    </citation>
    <scope>NUCLEOTIDE SEQUENCE [LARGE SCALE GENOMIC DNA]</scope>
</reference>
<protein>
    <submittedName>
        <fullName evidence="2">BAF chromatin remodeling complex subunit BCL7B b</fullName>
    </submittedName>
</protein>
<dbReference type="PANTHER" id="PTHR12767:SF5">
    <property type="entry name" value="B-CELL CLL_LYMPHOMA 7 PROTEIN FAMILY MEMBER B"/>
    <property type="match status" value="1"/>
</dbReference>
<organism evidence="2 3">
    <name type="scientific">Salarias fasciatus</name>
    <name type="common">Jewelled blenny</name>
    <name type="synonym">Blennius fasciatus</name>
    <dbReference type="NCBI Taxonomy" id="181472"/>
    <lineage>
        <taxon>Eukaryota</taxon>
        <taxon>Metazoa</taxon>
        <taxon>Chordata</taxon>
        <taxon>Craniata</taxon>
        <taxon>Vertebrata</taxon>
        <taxon>Euteleostomi</taxon>
        <taxon>Actinopterygii</taxon>
        <taxon>Neopterygii</taxon>
        <taxon>Teleostei</taxon>
        <taxon>Neoteleostei</taxon>
        <taxon>Acanthomorphata</taxon>
        <taxon>Ovalentaria</taxon>
        <taxon>Blenniimorphae</taxon>
        <taxon>Blenniiformes</taxon>
        <taxon>Blennioidei</taxon>
        <taxon>Blenniidae</taxon>
        <taxon>Salariinae</taxon>
        <taxon>Salarias</taxon>
    </lineage>
</organism>
<dbReference type="Ensembl" id="ENSSFAT00005042091.1">
    <property type="protein sequence ID" value="ENSSFAP00005040596.1"/>
    <property type="gene ID" value="ENSSFAG00005020224.1"/>
</dbReference>
<reference evidence="2" key="3">
    <citation type="submission" date="2025-09" db="UniProtKB">
        <authorList>
            <consortium name="Ensembl"/>
        </authorList>
    </citation>
    <scope>IDENTIFICATION</scope>
</reference>
<name>A0A672IFV8_SALFA</name>
<evidence type="ECO:0000313" key="3">
    <source>
        <dbReference type="Proteomes" id="UP000472267"/>
    </source>
</evidence>
<dbReference type="Pfam" id="PF04714">
    <property type="entry name" value="BCL_N"/>
    <property type="match status" value="1"/>
</dbReference>
<reference evidence="2" key="2">
    <citation type="submission" date="2025-08" db="UniProtKB">
        <authorList>
            <consortium name="Ensembl"/>
        </authorList>
    </citation>
    <scope>IDENTIFICATION</scope>
</reference>
<proteinExistence type="inferred from homology"/>
<sequence>IRAKDDIKKVLAAIEKVRKWYKKWVTVGDTSLRIFKWVPVTETKQVIILLLNKLEVLAQPSTLIICGCHHSLFPLCLHGNTCQ</sequence>
<comment type="similarity">
    <text evidence="1">Belongs to the BCL7 family.</text>
</comment>
<dbReference type="PANTHER" id="PTHR12767">
    <property type="entry name" value="BCL7 RELATED"/>
    <property type="match status" value="1"/>
</dbReference>